<keyword evidence="2" id="KW-0805">Transcription regulation</keyword>
<name>A0ABQ4M644_9BACL</name>
<organism evidence="6 7">
    <name type="scientific">Paenibacillus vini</name>
    <dbReference type="NCBI Taxonomy" id="1476024"/>
    <lineage>
        <taxon>Bacteria</taxon>
        <taxon>Bacillati</taxon>
        <taxon>Bacillota</taxon>
        <taxon>Bacilli</taxon>
        <taxon>Bacillales</taxon>
        <taxon>Paenibacillaceae</taxon>
        <taxon>Paenibacillus</taxon>
    </lineage>
</organism>
<dbReference type="NCBIfam" id="NF047520">
    <property type="entry name" value="trans_act_CidR"/>
    <property type="match status" value="1"/>
</dbReference>
<comment type="similarity">
    <text evidence="1">Belongs to the LysR transcriptional regulatory family.</text>
</comment>
<evidence type="ECO:0000256" key="2">
    <source>
        <dbReference type="ARBA" id="ARBA00023015"/>
    </source>
</evidence>
<dbReference type="RefSeq" id="WP_213653639.1">
    <property type="nucleotide sequence ID" value="NZ_BOSL01000001.1"/>
</dbReference>
<keyword evidence="3" id="KW-0238">DNA-binding</keyword>
<dbReference type="InterPro" id="IPR036390">
    <property type="entry name" value="WH_DNA-bd_sf"/>
</dbReference>
<proteinExistence type="inferred from homology"/>
<evidence type="ECO:0000313" key="7">
    <source>
        <dbReference type="Proteomes" id="UP000679992"/>
    </source>
</evidence>
<dbReference type="PROSITE" id="PS50931">
    <property type="entry name" value="HTH_LYSR"/>
    <property type="match status" value="1"/>
</dbReference>
<dbReference type="SUPFAM" id="SSF46785">
    <property type="entry name" value="Winged helix' DNA-binding domain"/>
    <property type="match status" value="1"/>
</dbReference>
<accession>A0ABQ4M644</accession>
<keyword evidence="4" id="KW-0804">Transcription</keyword>
<evidence type="ECO:0000313" key="6">
    <source>
        <dbReference type="EMBL" id="GIP51464.1"/>
    </source>
</evidence>
<dbReference type="Pfam" id="PF00126">
    <property type="entry name" value="HTH_1"/>
    <property type="match status" value="1"/>
</dbReference>
<sequence>MDIRQMQYLIEVARLKSFTKAASALFVTQPTISKTIKGMEEELGVVLFDRVGKRVELTDAGQLIVTQAQQIVTSFQNLTAELDDLRNLKRGHIRIGLPPMVGSSFFPRVIGQFHQRYPEITIQLFEDGAKKVESDVADGLLEVGVAVLPTVQEGLCSFPFVEEKLNLVVHPSHPLADREQVELAELAGDGFVLFRQDFTLHDRIIAECAKAGFQPHVIYESSQWDLISEMVGVGLGITLLPETICREIGKERVRILSLVNPVIPWKLGIIWREDRYLSFATREWIRFAQEVLTSPGDNEYSL</sequence>
<evidence type="ECO:0000256" key="3">
    <source>
        <dbReference type="ARBA" id="ARBA00023125"/>
    </source>
</evidence>
<dbReference type="Pfam" id="PF03466">
    <property type="entry name" value="LysR_substrate"/>
    <property type="match status" value="1"/>
</dbReference>
<gene>
    <name evidence="6" type="primary">ywbI</name>
    <name evidence="6" type="ORF">J42TS3_04990</name>
</gene>
<dbReference type="InterPro" id="IPR005119">
    <property type="entry name" value="LysR_subst-bd"/>
</dbReference>
<keyword evidence="7" id="KW-1185">Reference proteome</keyword>
<dbReference type="PANTHER" id="PTHR30419">
    <property type="entry name" value="HTH-TYPE TRANSCRIPTIONAL REGULATOR YBHD"/>
    <property type="match status" value="1"/>
</dbReference>
<feature type="domain" description="HTH lysR-type" evidence="5">
    <location>
        <begin position="1"/>
        <end position="58"/>
    </location>
</feature>
<evidence type="ECO:0000256" key="4">
    <source>
        <dbReference type="ARBA" id="ARBA00023163"/>
    </source>
</evidence>
<dbReference type="Gene3D" id="3.40.190.290">
    <property type="match status" value="1"/>
</dbReference>
<evidence type="ECO:0000259" key="5">
    <source>
        <dbReference type="PROSITE" id="PS50931"/>
    </source>
</evidence>
<dbReference type="CDD" id="cd08438">
    <property type="entry name" value="PBP2_CidR"/>
    <property type="match status" value="1"/>
</dbReference>
<dbReference type="PANTHER" id="PTHR30419:SF8">
    <property type="entry name" value="NITROGEN ASSIMILATION TRANSCRIPTIONAL ACTIVATOR-RELATED"/>
    <property type="match status" value="1"/>
</dbReference>
<reference evidence="6 7" key="1">
    <citation type="submission" date="2021-03" db="EMBL/GenBank/DDBJ databases">
        <title>Antimicrobial resistance genes in bacteria isolated from Japanese honey, and their potential for conferring macrolide and lincosamide resistance in the American foulbrood pathogen Paenibacillus larvae.</title>
        <authorList>
            <person name="Okamoto M."/>
            <person name="Kumagai M."/>
            <person name="Kanamori H."/>
            <person name="Takamatsu D."/>
        </authorList>
    </citation>
    <scope>NUCLEOTIDE SEQUENCE [LARGE SCALE GENOMIC DNA]</scope>
    <source>
        <strain evidence="6 7">J42TS3</strain>
    </source>
</reference>
<dbReference type="Gene3D" id="1.10.10.10">
    <property type="entry name" value="Winged helix-like DNA-binding domain superfamily/Winged helix DNA-binding domain"/>
    <property type="match status" value="1"/>
</dbReference>
<comment type="caution">
    <text evidence="6">The sequence shown here is derived from an EMBL/GenBank/DDBJ whole genome shotgun (WGS) entry which is preliminary data.</text>
</comment>
<dbReference type="PRINTS" id="PR00039">
    <property type="entry name" value="HTHLYSR"/>
</dbReference>
<dbReference type="InterPro" id="IPR050950">
    <property type="entry name" value="HTH-type_LysR_regulators"/>
</dbReference>
<dbReference type="InterPro" id="IPR000847">
    <property type="entry name" value="LysR_HTH_N"/>
</dbReference>
<evidence type="ECO:0000256" key="1">
    <source>
        <dbReference type="ARBA" id="ARBA00009437"/>
    </source>
</evidence>
<dbReference type="SUPFAM" id="SSF53850">
    <property type="entry name" value="Periplasmic binding protein-like II"/>
    <property type="match status" value="1"/>
</dbReference>
<dbReference type="EMBL" id="BOSL01000001">
    <property type="protein sequence ID" value="GIP51464.1"/>
    <property type="molecule type" value="Genomic_DNA"/>
</dbReference>
<protein>
    <submittedName>
        <fullName evidence="6">HTH-type transcriptional regulator YwbI</fullName>
    </submittedName>
</protein>
<dbReference type="Proteomes" id="UP000679992">
    <property type="component" value="Unassembled WGS sequence"/>
</dbReference>
<dbReference type="InterPro" id="IPR036388">
    <property type="entry name" value="WH-like_DNA-bd_sf"/>
</dbReference>